<dbReference type="Gene3D" id="1.10.10.10">
    <property type="entry name" value="Winged helix-like DNA-binding domain superfamily/Winged helix DNA-binding domain"/>
    <property type="match status" value="1"/>
</dbReference>
<organism evidence="4 5">
    <name type="scientific">Saccharothrix lopnurensis</name>
    <dbReference type="NCBI Taxonomy" id="1670621"/>
    <lineage>
        <taxon>Bacteria</taxon>
        <taxon>Bacillati</taxon>
        <taxon>Actinomycetota</taxon>
        <taxon>Actinomycetes</taxon>
        <taxon>Pseudonocardiales</taxon>
        <taxon>Pseudonocardiaceae</taxon>
        <taxon>Saccharothrix</taxon>
    </lineage>
</organism>
<dbReference type="RefSeq" id="WP_380631549.1">
    <property type="nucleotide sequence ID" value="NZ_JBHSQO010000001.1"/>
</dbReference>
<dbReference type="Gene3D" id="1.25.40.10">
    <property type="entry name" value="Tetratricopeptide repeat domain"/>
    <property type="match status" value="1"/>
</dbReference>
<dbReference type="InterPro" id="IPR016032">
    <property type="entry name" value="Sig_transdc_resp-reg_C-effctor"/>
</dbReference>
<accession>A0ABW1NY90</accession>
<keyword evidence="2" id="KW-0067">ATP-binding</keyword>
<dbReference type="CDD" id="cd06170">
    <property type="entry name" value="LuxR_C_like"/>
    <property type="match status" value="1"/>
</dbReference>
<gene>
    <name evidence="4" type="ORF">ACFP3R_00295</name>
</gene>
<dbReference type="InterPro" id="IPR041664">
    <property type="entry name" value="AAA_16"/>
</dbReference>
<proteinExistence type="predicted"/>
<dbReference type="InterPro" id="IPR011990">
    <property type="entry name" value="TPR-like_helical_dom_sf"/>
</dbReference>
<evidence type="ECO:0000256" key="2">
    <source>
        <dbReference type="ARBA" id="ARBA00022840"/>
    </source>
</evidence>
<dbReference type="Pfam" id="PF13191">
    <property type="entry name" value="AAA_16"/>
    <property type="match status" value="1"/>
</dbReference>
<dbReference type="PANTHER" id="PTHR16305">
    <property type="entry name" value="TESTICULAR SOLUBLE ADENYLYL CYCLASE"/>
    <property type="match status" value="1"/>
</dbReference>
<dbReference type="Pfam" id="PF00196">
    <property type="entry name" value="GerE"/>
    <property type="match status" value="1"/>
</dbReference>
<dbReference type="SUPFAM" id="SSF48452">
    <property type="entry name" value="TPR-like"/>
    <property type="match status" value="1"/>
</dbReference>
<evidence type="ECO:0000313" key="4">
    <source>
        <dbReference type="EMBL" id="MFC6087704.1"/>
    </source>
</evidence>
<dbReference type="EMBL" id="JBHSQO010000001">
    <property type="protein sequence ID" value="MFC6087704.1"/>
    <property type="molecule type" value="Genomic_DNA"/>
</dbReference>
<sequence>MRDRPPAVFVGRRAQLGALASARADSTRDGLVTCVVTGEPGMGRTALLDAFAAASRARGNAAVRLSGRWRDRRGPAALVDDLLRDLAELCPDEVARRLGAAWDDARATGAEPTCGLVAAVREAVVASAGGSCLVVTADDLDQAGTGGPALLHRVLAACSDLPVLLVASLRPGAVVPELGELLYGARRVALDGLSRSEAGQLFEARTGARRPDGLVAECHWLSAGNPLLLVGLAAWVAAGPQGTRTPREVRAAVLPQVVQRVLDWVDRVDADAGGLVEVLALVDRHRGTDTSVLVRLSGLDQHRALDALDVLARMGIVTDDDAVVLRHPLLRNTVAAATTLVARNAVHLAAAAHLHERGAPADRVADHLVASTVPPTGNWSAGVLLRAARAADRDEDAVRYLEAAVRAASGDERGHACLELVDTRLRLDRAAGLDLAVAALGQAPDEPTRRGLLARIAGTLQVGDTEEDVLRRVAVAVTGTESQGWSDLHRLLSAVLDSPPATAVELAERFLADADPGVEPHPAVVAVSVLCLHLLDRDPDEALRRAHRVLDRELDELTPHPVALIAVLAVLVEGGQREEARACVRRLRQLVPRPSTALRAGLALVAGRIAVSDGDLDTARRRLADGLDALPVRTAGALAPVRANLVALAADVWLSRGDRERAAAVLEHHGYAGALRPAWYHREVLLVRARLRIAEGDPPRARRDLAELHALNKALELPRVGSLLWRLHGVALLDALGSAEEAARAAAEQVRHAEDAGSPQERGRALRVWGWVRGGAEGERLLREGIALLQQAPGGWEPARAYCDLGRLLTRAGRHQDAVTALTEAVRRAEHCGAVALGEQARRHLRAAGGHAVQHVPLRGVVALTRREREILLDAVRGLTNKAIAAARRITRRTVELHLSSAYRKLDITGRDDLPDVLGHPGVWELLTDGAAAGGVALGGLNSGGVDLGVADLGVAVRVSRPRP</sequence>
<protein>
    <submittedName>
        <fullName evidence="4">AAA family ATPase</fullName>
    </submittedName>
</protein>
<keyword evidence="5" id="KW-1185">Reference proteome</keyword>
<evidence type="ECO:0000259" key="3">
    <source>
        <dbReference type="PROSITE" id="PS50043"/>
    </source>
</evidence>
<comment type="caution">
    <text evidence="4">The sequence shown here is derived from an EMBL/GenBank/DDBJ whole genome shotgun (WGS) entry which is preliminary data.</text>
</comment>
<dbReference type="InterPro" id="IPR036388">
    <property type="entry name" value="WH-like_DNA-bd_sf"/>
</dbReference>
<evidence type="ECO:0000313" key="5">
    <source>
        <dbReference type="Proteomes" id="UP001596220"/>
    </source>
</evidence>
<dbReference type="PROSITE" id="PS50043">
    <property type="entry name" value="HTH_LUXR_2"/>
    <property type="match status" value="1"/>
</dbReference>
<keyword evidence="1" id="KW-0547">Nucleotide-binding</keyword>
<dbReference type="SMART" id="SM00421">
    <property type="entry name" value="HTH_LUXR"/>
    <property type="match status" value="1"/>
</dbReference>
<feature type="domain" description="HTH luxR-type" evidence="3">
    <location>
        <begin position="857"/>
        <end position="922"/>
    </location>
</feature>
<dbReference type="Proteomes" id="UP001596220">
    <property type="component" value="Unassembled WGS sequence"/>
</dbReference>
<dbReference type="InterPro" id="IPR027417">
    <property type="entry name" value="P-loop_NTPase"/>
</dbReference>
<evidence type="ECO:0000256" key="1">
    <source>
        <dbReference type="ARBA" id="ARBA00022741"/>
    </source>
</evidence>
<dbReference type="SUPFAM" id="SSF52540">
    <property type="entry name" value="P-loop containing nucleoside triphosphate hydrolases"/>
    <property type="match status" value="1"/>
</dbReference>
<dbReference type="InterPro" id="IPR000792">
    <property type="entry name" value="Tscrpt_reg_LuxR_C"/>
</dbReference>
<dbReference type="PANTHER" id="PTHR16305:SF35">
    <property type="entry name" value="TRANSCRIPTIONAL ACTIVATOR DOMAIN"/>
    <property type="match status" value="1"/>
</dbReference>
<dbReference type="SUPFAM" id="SSF46894">
    <property type="entry name" value="C-terminal effector domain of the bipartite response regulators"/>
    <property type="match status" value="1"/>
</dbReference>
<name>A0ABW1NY90_9PSEU</name>
<reference evidence="5" key="1">
    <citation type="journal article" date="2019" name="Int. J. Syst. Evol. Microbiol.">
        <title>The Global Catalogue of Microorganisms (GCM) 10K type strain sequencing project: providing services to taxonomists for standard genome sequencing and annotation.</title>
        <authorList>
            <consortium name="The Broad Institute Genomics Platform"/>
            <consortium name="The Broad Institute Genome Sequencing Center for Infectious Disease"/>
            <person name="Wu L."/>
            <person name="Ma J."/>
        </authorList>
    </citation>
    <scope>NUCLEOTIDE SEQUENCE [LARGE SCALE GENOMIC DNA]</scope>
    <source>
        <strain evidence="5">CGMCC 4.7246</strain>
    </source>
</reference>
<dbReference type="PRINTS" id="PR00038">
    <property type="entry name" value="HTHLUXR"/>
</dbReference>